<protein>
    <recommendedName>
        <fullName evidence="4">Metal-binding protein</fullName>
    </recommendedName>
</protein>
<keyword evidence="1" id="KW-1133">Transmembrane helix</keyword>
<feature type="transmembrane region" description="Helical" evidence="1">
    <location>
        <begin position="21"/>
        <end position="43"/>
    </location>
</feature>
<dbReference type="EMBL" id="LQBP01000004">
    <property type="protein sequence ID" value="KUJ79454.1"/>
    <property type="molecule type" value="Genomic_DNA"/>
</dbReference>
<dbReference type="AlphaFoldDB" id="A0A0X3TUT1"/>
<dbReference type="STRING" id="1685378.AVO44_09570"/>
<dbReference type="Proteomes" id="UP000053690">
    <property type="component" value="Unassembled WGS sequence"/>
</dbReference>
<comment type="caution">
    <text evidence="2">The sequence shown here is derived from an EMBL/GenBank/DDBJ whole genome shotgun (WGS) entry which is preliminary data.</text>
</comment>
<evidence type="ECO:0000313" key="3">
    <source>
        <dbReference type="Proteomes" id="UP000053690"/>
    </source>
</evidence>
<evidence type="ECO:0000256" key="1">
    <source>
        <dbReference type="SAM" id="Phobius"/>
    </source>
</evidence>
<organism evidence="2 3">
    <name type="scientific">Ruegeria profundi</name>
    <dbReference type="NCBI Taxonomy" id="1685378"/>
    <lineage>
        <taxon>Bacteria</taxon>
        <taxon>Pseudomonadati</taxon>
        <taxon>Pseudomonadota</taxon>
        <taxon>Alphaproteobacteria</taxon>
        <taxon>Rhodobacterales</taxon>
        <taxon>Roseobacteraceae</taxon>
        <taxon>Ruegeria</taxon>
    </lineage>
</organism>
<reference evidence="3" key="1">
    <citation type="submission" date="2015-12" db="EMBL/GenBank/DDBJ databases">
        <authorList>
            <person name="Zhang G."/>
            <person name="Stingl U."/>
        </authorList>
    </citation>
    <scope>NUCLEOTIDE SEQUENCE [LARGE SCALE GENOMIC DNA]</scope>
    <source>
        <strain evidence="3">ZGT108</strain>
    </source>
</reference>
<feature type="transmembrane region" description="Helical" evidence="1">
    <location>
        <begin position="155"/>
        <end position="173"/>
    </location>
</feature>
<keyword evidence="1" id="KW-0472">Membrane</keyword>
<keyword evidence="1" id="KW-0812">Transmembrane</keyword>
<dbReference type="InterPro" id="IPR018688">
    <property type="entry name" value="PpoB2-like"/>
</dbReference>
<evidence type="ECO:0000313" key="2">
    <source>
        <dbReference type="EMBL" id="KUJ79454.1"/>
    </source>
</evidence>
<feature type="transmembrane region" description="Helical" evidence="1">
    <location>
        <begin position="116"/>
        <end position="135"/>
    </location>
</feature>
<sequence length="278" mass="30104">METTPPRTGVVDRVLRRDSGIVLICVAVIILGACWYTVAGIGMNMTAIDMTRMAGPVGNPMRMASEVRWTPTYTILIFLMWWVMMIAMMTPSAAPTVLLFTALKRVGPDAARATRLSLYFLAGYLVAWGVFSAIATAGQWGLELIGLSDGPMMTIRSEVFAGCVLIAAGLYQLSSLKSACLRHCRSPARFLAEHNRPGPYGAFRTGALHGAYCLGCCWALMLLLFVGGVMNLYWIVGIAIYVALEKLLPRARWLVPLTGVALILAGLWLIARSATAVG</sequence>
<dbReference type="Pfam" id="PF09948">
    <property type="entry name" value="PpoB2"/>
    <property type="match status" value="1"/>
</dbReference>
<dbReference type="OrthoDB" id="164118at2"/>
<feature type="transmembrane region" description="Helical" evidence="1">
    <location>
        <begin position="75"/>
        <end position="104"/>
    </location>
</feature>
<gene>
    <name evidence="2" type="ORF">AVO44_09570</name>
</gene>
<feature type="transmembrane region" description="Helical" evidence="1">
    <location>
        <begin position="212"/>
        <end position="241"/>
    </location>
</feature>
<feature type="transmembrane region" description="Helical" evidence="1">
    <location>
        <begin position="253"/>
        <end position="271"/>
    </location>
</feature>
<keyword evidence="3" id="KW-1185">Reference proteome</keyword>
<proteinExistence type="predicted"/>
<dbReference type="RefSeq" id="WP_068335919.1">
    <property type="nucleotide sequence ID" value="NZ_LQBP01000004.1"/>
</dbReference>
<dbReference type="PROSITE" id="PS51257">
    <property type="entry name" value="PROKAR_LIPOPROTEIN"/>
    <property type="match status" value="1"/>
</dbReference>
<name>A0A0X3TUT1_9RHOB</name>
<accession>A0A0X3TUT1</accession>
<evidence type="ECO:0008006" key="4">
    <source>
        <dbReference type="Google" id="ProtNLM"/>
    </source>
</evidence>